<dbReference type="Proteomes" id="UP000179807">
    <property type="component" value="Unassembled WGS sequence"/>
</dbReference>
<evidence type="ECO:0000313" key="3">
    <source>
        <dbReference type="EMBL" id="OHT01332.1"/>
    </source>
</evidence>
<dbReference type="VEuPathDB" id="TrichDB:TRFO_07555"/>
<dbReference type="Gene3D" id="3.40.50.1460">
    <property type="match status" value="1"/>
</dbReference>
<dbReference type="EMBL" id="MLAK01000915">
    <property type="protein sequence ID" value="OHT01332.1"/>
    <property type="molecule type" value="Genomic_DNA"/>
</dbReference>
<organism evidence="3 4">
    <name type="scientific">Tritrichomonas foetus</name>
    <dbReference type="NCBI Taxonomy" id="1144522"/>
    <lineage>
        <taxon>Eukaryota</taxon>
        <taxon>Metamonada</taxon>
        <taxon>Parabasalia</taxon>
        <taxon>Tritrichomonadida</taxon>
        <taxon>Tritrichomonadidae</taxon>
        <taxon>Tritrichomonas</taxon>
    </lineage>
</organism>
<gene>
    <name evidence="3" type="ORF">TRFO_07555</name>
</gene>
<dbReference type="AlphaFoldDB" id="A0A1J4JUY3"/>
<dbReference type="Pfam" id="PF00656">
    <property type="entry name" value="Peptidase_C14"/>
    <property type="match status" value="1"/>
</dbReference>
<evidence type="ECO:0000256" key="1">
    <source>
        <dbReference type="ARBA" id="ARBA00009005"/>
    </source>
</evidence>
<reference evidence="3" key="1">
    <citation type="submission" date="2016-10" db="EMBL/GenBank/DDBJ databases">
        <authorList>
            <person name="Benchimol M."/>
            <person name="Almeida L.G."/>
            <person name="Vasconcelos A.T."/>
            <person name="Perreira-Neves A."/>
            <person name="Rosa I.A."/>
            <person name="Tasca T."/>
            <person name="Bogo M.R."/>
            <person name="de Souza W."/>
        </authorList>
    </citation>
    <scope>NUCLEOTIDE SEQUENCE [LARGE SCALE GENOMIC DNA]</scope>
    <source>
        <strain evidence="3">K</strain>
    </source>
</reference>
<dbReference type="PANTHER" id="PTHR48104">
    <property type="entry name" value="METACASPASE-4"/>
    <property type="match status" value="1"/>
</dbReference>
<proteinExistence type="inferred from homology"/>
<dbReference type="InterPro" id="IPR050452">
    <property type="entry name" value="Metacaspase"/>
</dbReference>
<dbReference type="RefSeq" id="XP_068354468.1">
    <property type="nucleotide sequence ID" value="XM_068493750.1"/>
</dbReference>
<sequence length="288" mass="31505">MGQLCSAAKQVVTALVPTLLQQLKLNFTQEEWDSAHNSGTVEENNETLSGLGTNLKTASSLPTNLGKAAFICCNTYTRPDYSLGVGPMNDAITVATAMKEHGFTIYFAHNPTSTEFKKYFKHFIGNTKEYLLVYYTGHGASIDDTHGDEDDEKDEALVFDDAVFVSDDDLAEIIAGAGKPSSSKIVLLSDCCHSGSIYDLDNPHYSGKIPANIMSIAAARDSETAKQTTIGGADQGIFTFYFYKLLEETPTLTPTTMESKINSYIKKYEQCYTVHATTSSLLTTQIFK</sequence>
<keyword evidence="4" id="KW-1185">Reference proteome</keyword>
<name>A0A1J4JUY3_9EUKA</name>
<comment type="caution">
    <text evidence="3">The sequence shown here is derived from an EMBL/GenBank/DDBJ whole genome shotgun (WGS) entry which is preliminary data.</text>
</comment>
<protein>
    <submittedName>
        <fullName evidence="3">Clan CD, family C14, metacaspase-like cysteine peptidase</fullName>
    </submittedName>
</protein>
<dbReference type="GO" id="GO:0004197">
    <property type="term" value="F:cysteine-type endopeptidase activity"/>
    <property type="evidence" value="ECO:0007669"/>
    <property type="project" value="InterPro"/>
</dbReference>
<accession>A0A1J4JUY3</accession>
<dbReference type="GeneID" id="94828454"/>
<dbReference type="OrthoDB" id="3223806at2759"/>
<evidence type="ECO:0000313" key="4">
    <source>
        <dbReference type="Proteomes" id="UP000179807"/>
    </source>
</evidence>
<comment type="similarity">
    <text evidence="1">Belongs to the peptidase C14B family.</text>
</comment>
<dbReference type="InterPro" id="IPR029030">
    <property type="entry name" value="Caspase-like_dom_sf"/>
</dbReference>
<dbReference type="SUPFAM" id="SSF52129">
    <property type="entry name" value="Caspase-like"/>
    <property type="match status" value="1"/>
</dbReference>
<evidence type="ECO:0000259" key="2">
    <source>
        <dbReference type="Pfam" id="PF00656"/>
    </source>
</evidence>
<dbReference type="PANTHER" id="PTHR48104:SF30">
    <property type="entry name" value="METACASPASE-1"/>
    <property type="match status" value="1"/>
</dbReference>
<feature type="domain" description="Peptidase C14 caspase" evidence="2">
    <location>
        <begin position="66"/>
        <end position="276"/>
    </location>
</feature>
<dbReference type="GO" id="GO:0005737">
    <property type="term" value="C:cytoplasm"/>
    <property type="evidence" value="ECO:0007669"/>
    <property type="project" value="TreeGrafter"/>
</dbReference>
<dbReference type="GO" id="GO:0006508">
    <property type="term" value="P:proteolysis"/>
    <property type="evidence" value="ECO:0007669"/>
    <property type="project" value="InterPro"/>
</dbReference>
<dbReference type="InterPro" id="IPR011600">
    <property type="entry name" value="Pept_C14_caspase"/>
</dbReference>